<feature type="region of interest" description="Disordered" evidence="1">
    <location>
        <begin position="1"/>
        <end position="25"/>
    </location>
</feature>
<evidence type="ECO:0000256" key="1">
    <source>
        <dbReference type="SAM" id="MobiDB-lite"/>
    </source>
</evidence>
<dbReference type="HOGENOM" id="CLU_3419448_0_0_1"/>
<protein>
    <submittedName>
        <fullName evidence="2">Uncharacterized protein</fullName>
    </submittedName>
</protein>
<proteinExistence type="predicted"/>
<dbReference type="Proteomes" id="UP000007148">
    <property type="component" value="Unassembled WGS sequence"/>
</dbReference>
<evidence type="ECO:0000313" key="3">
    <source>
        <dbReference type="Proteomes" id="UP000007148"/>
    </source>
</evidence>
<accession>G4U239</accession>
<name>G4U239_SERID</name>
<keyword evidence="3" id="KW-1185">Reference proteome</keyword>
<reference evidence="2 3" key="1">
    <citation type="journal article" date="2011" name="PLoS Pathog.">
        <title>Endophytic Life Strategies Decoded by Genome and Transcriptome Analyses of the Mutualistic Root Symbiont Piriformospora indica.</title>
        <authorList>
            <person name="Zuccaro A."/>
            <person name="Lahrmann U."/>
            <person name="Guldener U."/>
            <person name="Langen G."/>
            <person name="Pfiffi S."/>
            <person name="Biedenkopf D."/>
            <person name="Wong P."/>
            <person name="Samans B."/>
            <person name="Grimm C."/>
            <person name="Basiewicz M."/>
            <person name="Murat C."/>
            <person name="Martin F."/>
            <person name="Kogel K.H."/>
        </authorList>
    </citation>
    <scope>NUCLEOTIDE SEQUENCE [LARGE SCALE GENOMIC DNA]</scope>
    <source>
        <strain evidence="2 3">DSM 11827</strain>
    </source>
</reference>
<evidence type="ECO:0000313" key="2">
    <source>
        <dbReference type="EMBL" id="CCA77632.1"/>
    </source>
</evidence>
<dbReference type="EMBL" id="CAFZ01001802">
    <property type="protein sequence ID" value="CCA77632.1"/>
    <property type="molecule type" value="Genomic_DNA"/>
</dbReference>
<comment type="caution">
    <text evidence="2">The sequence shown here is derived from an EMBL/GenBank/DDBJ whole genome shotgun (WGS) entry which is preliminary data.</text>
</comment>
<dbReference type="InParanoid" id="G4U239"/>
<gene>
    <name evidence="2" type="ORF">PIIN_11610</name>
</gene>
<sequence length="25" mass="2572">MPTGSFSPLGGKTLNLPGQILNEAE</sequence>
<organism evidence="2 3">
    <name type="scientific">Serendipita indica (strain DSM 11827)</name>
    <name type="common">Root endophyte fungus</name>
    <name type="synonym">Piriformospora indica</name>
    <dbReference type="NCBI Taxonomy" id="1109443"/>
    <lineage>
        <taxon>Eukaryota</taxon>
        <taxon>Fungi</taxon>
        <taxon>Dikarya</taxon>
        <taxon>Basidiomycota</taxon>
        <taxon>Agaricomycotina</taxon>
        <taxon>Agaricomycetes</taxon>
        <taxon>Sebacinales</taxon>
        <taxon>Serendipitaceae</taxon>
        <taxon>Serendipita</taxon>
    </lineage>
</organism>
<dbReference type="AlphaFoldDB" id="G4U239"/>